<keyword evidence="3 9" id="KW-0812">Transmembrane</keyword>
<keyword evidence="7" id="KW-1208">Phospholipid metabolism</keyword>
<dbReference type="GO" id="GO:0006661">
    <property type="term" value="P:phosphatidylinositol biosynthetic process"/>
    <property type="evidence" value="ECO:0007669"/>
    <property type="project" value="TreeGrafter"/>
</dbReference>
<feature type="non-terminal residue" evidence="10">
    <location>
        <position position="1"/>
    </location>
</feature>
<comment type="subcellular location">
    <subcellularLocation>
        <location evidence="1">Membrane</location>
        <topology evidence="1">Multi-pass membrane protein</topology>
    </subcellularLocation>
</comment>
<dbReference type="GO" id="GO:0005794">
    <property type="term" value="C:Golgi apparatus"/>
    <property type="evidence" value="ECO:0007669"/>
    <property type="project" value="TreeGrafter"/>
</dbReference>
<reference evidence="10" key="1">
    <citation type="submission" date="2015-11" db="EMBL/GenBank/DDBJ databases">
        <title>De novo transcriptome assembly of four potential Pierce s Disease insect vectors from Arizona vineyards.</title>
        <authorList>
            <person name="Tassone E.E."/>
        </authorList>
    </citation>
    <scope>NUCLEOTIDE SEQUENCE</scope>
</reference>
<organism evidence="10">
    <name type="scientific">Homalodisca liturata</name>
    <dbReference type="NCBI Taxonomy" id="320908"/>
    <lineage>
        <taxon>Eukaryota</taxon>
        <taxon>Metazoa</taxon>
        <taxon>Ecdysozoa</taxon>
        <taxon>Arthropoda</taxon>
        <taxon>Hexapoda</taxon>
        <taxon>Insecta</taxon>
        <taxon>Pterygota</taxon>
        <taxon>Neoptera</taxon>
        <taxon>Paraneoptera</taxon>
        <taxon>Hemiptera</taxon>
        <taxon>Auchenorrhyncha</taxon>
        <taxon>Membracoidea</taxon>
        <taxon>Cicadellidae</taxon>
        <taxon>Cicadellinae</taxon>
        <taxon>Proconiini</taxon>
        <taxon>Homalodisca</taxon>
    </lineage>
</organism>
<proteinExistence type="inferred from homology"/>
<evidence type="ECO:0000256" key="1">
    <source>
        <dbReference type="ARBA" id="ARBA00004141"/>
    </source>
</evidence>
<dbReference type="GO" id="GO:0003881">
    <property type="term" value="F:CDP-diacylglycerol-inositol 3-phosphatidyltransferase activity"/>
    <property type="evidence" value="ECO:0007669"/>
    <property type="project" value="TreeGrafter"/>
</dbReference>
<evidence type="ECO:0000256" key="4">
    <source>
        <dbReference type="ARBA" id="ARBA00022989"/>
    </source>
</evidence>
<evidence type="ECO:0000256" key="8">
    <source>
        <dbReference type="RuleBase" id="RU003750"/>
    </source>
</evidence>
<dbReference type="PANTHER" id="PTHR15362">
    <property type="entry name" value="PHOSPHATIDYLINOSITOL SYNTHASE"/>
    <property type="match status" value="1"/>
</dbReference>
<dbReference type="Gene3D" id="1.20.120.1760">
    <property type="match status" value="1"/>
</dbReference>
<evidence type="ECO:0000256" key="5">
    <source>
        <dbReference type="ARBA" id="ARBA00023098"/>
    </source>
</evidence>
<sequence length="226" mass="25555">DTVPRTPSAGRLGSPSYLVAAPSPARHFSLKIMVTPAPMNTSVILYKPNLIGYARLLLLFAAMLTESYIFAILYFTSVSLDYFDGKVARHFNEESKLGACLDMITDRISTTVLCIKIMHKKPRYTRLCLVYIFFDLLSHFLFFTSMIYGNVHHKTFDRNVLLRIYYNPHVLKLMCTGSEASFLLLYLLKKEEPLGLYLLAVPAAKTFFHVIHLFIGVSVLSSVSGK</sequence>
<protein>
    <recommendedName>
        <fullName evidence="11">CDP-diacylglycerol--inositol 3-phosphatidyltransferase</fullName>
    </recommendedName>
</protein>
<feature type="transmembrane region" description="Helical" evidence="9">
    <location>
        <begin position="56"/>
        <end position="76"/>
    </location>
</feature>
<keyword evidence="4 9" id="KW-1133">Transmembrane helix</keyword>
<dbReference type="GO" id="GO:0016020">
    <property type="term" value="C:membrane"/>
    <property type="evidence" value="ECO:0007669"/>
    <property type="project" value="UniProtKB-SubCell"/>
</dbReference>
<dbReference type="InterPro" id="IPR043130">
    <property type="entry name" value="CDP-OH_PTrfase_TM_dom"/>
</dbReference>
<dbReference type="InterPro" id="IPR048254">
    <property type="entry name" value="CDP_ALCOHOL_P_TRANSF_CS"/>
</dbReference>
<accession>A0A1B6J397</accession>
<name>A0A1B6J397_9HEMI</name>
<comment type="similarity">
    <text evidence="8">Belongs to the CDP-alcohol phosphatidyltransferase class-I family.</text>
</comment>
<keyword evidence="2 8" id="KW-0808">Transferase</keyword>
<evidence type="ECO:0008006" key="11">
    <source>
        <dbReference type="Google" id="ProtNLM"/>
    </source>
</evidence>
<evidence type="ECO:0000256" key="6">
    <source>
        <dbReference type="ARBA" id="ARBA00023136"/>
    </source>
</evidence>
<dbReference type="PROSITE" id="PS00379">
    <property type="entry name" value="CDP_ALCOHOL_P_TRANSF"/>
    <property type="match status" value="1"/>
</dbReference>
<keyword evidence="5" id="KW-0443">Lipid metabolism</keyword>
<evidence type="ECO:0000256" key="3">
    <source>
        <dbReference type="ARBA" id="ARBA00022692"/>
    </source>
</evidence>
<dbReference type="EMBL" id="GECU01014052">
    <property type="protein sequence ID" value="JAS93654.1"/>
    <property type="molecule type" value="Transcribed_RNA"/>
</dbReference>
<feature type="transmembrane region" description="Helical" evidence="9">
    <location>
        <begin position="128"/>
        <end position="149"/>
    </location>
</feature>
<evidence type="ECO:0000256" key="9">
    <source>
        <dbReference type="SAM" id="Phobius"/>
    </source>
</evidence>
<dbReference type="InterPro" id="IPR000462">
    <property type="entry name" value="CDP-OH_P_trans"/>
</dbReference>
<feature type="transmembrane region" description="Helical" evidence="9">
    <location>
        <begin position="195"/>
        <end position="220"/>
    </location>
</feature>
<gene>
    <name evidence="10" type="ORF">g.57830</name>
</gene>
<keyword evidence="6 9" id="KW-0472">Membrane</keyword>
<dbReference type="PANTHER" id="PTHR15362:SF4">
    <property type="entry name" value="CDP-DIACYLGLYCEROL--INOSITOL 3-PHOSPHATIDYLTRANSFERASE"/>
    <property type="match status" value="1"/>
</dbReference>
<evidence type="ECO:0000313" key="10">
    <source>
        <dbReference type="EMBL" id="JAS93654.1"/>
    </source>
</evidence>
<feature type="transmembrane region" description="Helical" evidence="9">
    <location>
        <begin position="169"/>
        <end position="188"/>
    </location>
</feature>
<evidence type="ECO:0000256" key="7">
    <source>
        <dbReference type="ARBA" id="ARBA00023264"/>
    </source>
</evidence>
<evidence type="ECO:0000256" key="2">
    <source>
        <dbReference type="ARBA" id="ARBA00022679"/>
    </source>
</evidence>
<dbReference type="AlphaFoldDB" id="A0A1B6J397"/>
<dbReference type="Pfam" id="PF01066">
    <property type="entry name" value="CDP-OH_P_transf"/>
    <property type="match status" value="1"/>
</dbReference>